<protein>
    <submittedName>
        <fullName evidence="1">Uncharacterized protein</fullName>
    </submittedName>
</protein>
<comment type="caution">
    <text evidence="1">The sequence shown here is derived from an EMBL/GenBank/DDBJ whole genome shotgun (WGS) entry which is preliminary data.</text>
</comment>
<sequence length="212" mass="22318">MAFAVLLPVVLVLVVLAGFTHPWNAGGGITAGTYTRDYSVTRQVRSEDLERCVSVTLTGTMSATYHSPAWSLGGPGWTDTALASTSIDVHTTDTCGDGKRDALVDGVVLTQFWATQTCDEPDRGEWRKSMRLGDCDQDLVAGIGGRRSAVSASRFTSSFSGAGALGWRGTTYGDSVCLDGAVSGDVDFDDTTDGLALDGYRICLDPDSATKA</sequence>
<keyword evidence="2" id="KW-1185">Reference proteome</keyword>
<evidence type="ECO:0000313" key="1">
    <source>
        <dbReference type="EMBL" id="GAA3596005.1"/>
    </source>
</evidence>
<organism evidence="1 2">
    <name type="scientific">Kineosporia mesophila</name>
    <dbReference type="NCBI Taxonomy" id="566012"/>
    <lineage>
        <taxon>Bacteria</taxon>
        <taxon>Bacillati</taxon>
        <taxon>Actinomycetota</taxon>
        <taxon>Actinomycetes</taxon>
        <taxon>Kineosporiales</taxon>
        <taxon>Kineosporiaceae</taxon>
        <taxon>Kineosporia</taxon>
    </lineage>
</organism>
<accession>A0ABP6Z1P8</accession>
<dbReference type="EMBL" id="BAAAZO010000001">
    <property type="protein sequence ID" value="GAA3596005.1"/>
    <property type="molecule type" value="Genomic_DNA"/>
</dbReference>
<evidence type="ECO:0000313" key="2">
    <source>
        <dbReference type="Proteomes" id="UP001501074"/>
    </source>
</evidence>
<gene>
    <name evidence="1" type="ORF">GCM10022223_09000</name>
</gene>
<name>A0ABP6Z1P8_9ACTN</name>
<reference evidence="2" key="1">
    <citation type="journal article" date="2019" name="Int. J. Syst. Evol. Microbiol.">
        <title>The Global Catalogue of Microorganisms (GCM) 10K type strain sequencing project: providing services to taxonomists for standard genome sequencing and annotation.</title>
        <authorList>
            <consortium name="The Broad Institute Genomics Platform"/>
            <consortium name="The Broad Institute Genome Sequencing Center for Infectious Disease"/>
            <person name="Wu L."/>
            <person name="Ma J."/>
        </authorList>
    </citation>
    <scope>NUCLEOTIDE SEQUENCE [LARGE SCALE GENOMIC DNA]</scope>
    <source>
        <strain evidence="2">JCM 16902</strain>
    </source>
</reference>
<dbReference type="Proteomes" id="UP001501074">
    <property type="component" value="Unassembled WGS sequence"/>
</dbReference>
<proteinExistence type="predicted"/>